<proteinExistence type="inferred from homology"/>
<name>S8ECJ5_9LAMI</name>
<feature type="active site" description="Proton acceptor" evidence="3">
    <location>
        <position position="140"/>
    </location>
</feature>
<dbReference type="AlphaFoldDB" id="S8ECJ5"/>
<feature type="binding site" evidence="4">
    <location>
        <begin position="171"/>
        <end position="175"/>
    </location>
    <ligand>
        <name>ATP</name>
        <dbReference type="ChEBI" id="CHEBI:30616"/>
    </ligand>
</feature>
<evidence type="ECO:0000256" key="2">
    <source>
        <dbReference type="ARBA" id="ARBA00022801"/>
    </source>
</evidence>
<gene>
    <name evidence="6" type="ORF">M569_01087</name>
</gene>
<dbReference type="OrthoDB" id="6372431at2759"/>
<dbReference type="PANTHER" id="PTHR11782">
    <property type="entry name" value="ADENOSINE/GUANOSINE DIPHOSPHATASE"/>
    <property type="match status" value="1"/>
</dbReference>
<comment type="similarity">
    <text evidence="1">Belongs to the GDA1/CD39 NTPase family.</text>
</comment>
<evidence type="ECO:0000313" key="6">
    <source>
        <dbReference type="EMBL" id="EPS73668.1"/>
    </source>
</evidence>
<dbReference type="EMBL" id="AUSU01000354">
    <property type="protein sequence ID" value="EPS73668.1"/>
    <property type="molecule type" value="Genomic_DNA"/>
</dbReference>
<accession>S8ECJ5</accession>
<keyword evidence="5" id="KW-0472">Membrane</keyword>
<comment type="caution">
    <text evidence="6">The sequence shown here is derived from an EMBL/GenBank/DDBJ whole genome shotgun (WGS) entry which is preliminary data.</text>
</comment>
<organism evidence="6 7">
    <name type="scientific">Genlisea aurea</name>
    <dbReference type="NCBI Taxonomy" id="192259"/>
    <lineage>
        <taxon>Eukaryota</taxon>
        <taxon>Viridiplantae</taxon>
        <taxon>Streptophyta</taxon>
        <taxon>Embryophyta</taxon>
        <taxon>Tracheophyta</taxon>
        <taxon>Spermatophyta</taxon>
        <taxon>Magnoliopsida</taxon>
        <taxon>eudicotyledons</taxon>
        <taxon>Gunneridae</taxon>
        <taxon>Pentapetalae</taxon>
        <taxon>asterids</taxon>
        <taxon>lamiids</taxon>
        <taxon>Lamiales</taxon>
        <taxon>Lentibulariaceae</taxon>
        <taxon>Genlisea</taxon>
    </lineage>
</organism>
<dbReference type="GO" id="GO:0016020">
    <property type="term" value="C:membrane"/>
    <property type="evidence" value="ECO:0007669"/>
    <property type="project" value="TreeGrafter"/>
</dbReference>
<keyword evidence="4" id="KW-0067">ATP-binding</keyword>
<keyword evidence="5" id="KW-1133">Transmembrane helix</keyword>
<dbReference type="Pfam" id="PF01150">
    <property type="entry name" value="GDA1_CD39"/>
    <property type="match status" value="1"/>
</dbReference>
<dbReference type="GO" id="GO:0005524">
    <property type="term" value="F:ATP binding"/>
    <property type="evidence" value="ECO:0007669"/>
    <property type="project" value="UniProtKB-KW"/>
</dbReference>
<dbReference type="InterPro" id="IPR000407">
    <property type="entry name" value="GDA1_CD39_NTPase"/>
</dbReference>
<dbReference type="Gene3D" id="3.30.420.150">
    <property type="entry name" value="Exopolyphosphatase. Domain 2"/>
    <property type="match status" value="1"/>
</dbReference>
<reference evidence="6 7" key="1">
    <citation type="journal article" date="2013" name="BMC Genomics">
        <title>The miniature genome of a carnivorous plant Genlisea aurea contains a low number of genes and short non-coding sequences.</title>
        <authorList>
            <person name="Leushkin E.V."/>
            <person name="Sutormin R.A."/>
            <person name="Nabieva E.R."/>
            <person name="Penin A.A."/>
            <person name="Kondrashov A.S."/>
            <person name="Logacheva M.D."/>
        </authorList>
    </citation>
    <scope>NUCLEOTIDE SEQUENCE [LARGE SCALE GENOMIC DNA]</scope>
</reference>
<feature type="non-terminal residue" evidence="6">
    <location>
        <position position="1"/>
    </location>
</feature>
<dbReference type="Gene3D" id="3.30.420.40">
    <property type="match status" value="1"/>
</dbReference>
<keyword evidence="4" id="KW-0547">Nucleotide-binding</keyword>
<evidence type="ECO:0000256" key="4">
    <source>
        <dbReference type="PIRSR" id="PIRSR600407-2"/>
    </source>
</evidence>
<feature type="transmembrane region" description="Helical" evidence="5">
    <location>
        <begin position="445"/>
        <end position="472"/>
    </location>
</feature>
<dbReference type="Proteomes" id="UP000015453">
    <property type="component" value="Unassembled WGS sequence"/>
</dbReference>
<dbReference type="CDD" id="cd24043">
    <property type="entry name" value="ASKHA_NBD_AtAPY7-like"/>
    <property type="match status" value="1"/>
</dbReference>
<dbReference type="GO" id="GO:0017110">
    <property type="term" value="F:nucleoside diphosphate phosphatase activity"/>
    <property type="evidence" value="ECO:0007669"/>
    <property type="project" value="TreeGrafter"/>
</dbReference>
<sequence length="507" mass="55523">FYVVIDCGSTGNRVYVYRASVNHEKGDDLPISLKSLPESFERRSSGRAYNRKETEPGLDKLVNDVARLKKALKPLIKWAEKQIPARSHENTSLFLYATAGVRRLPRSDSDWLLRNSLSILKSSRFSCKPEWIKIITGMEEAYYGWIALNYHAGVLGSVPKRETFGALDLGGSSLQVTFEGNADTETSLNLSIGAVKHQVSAYSLAGYGLNDAFDKSVARVFFRTLPDAGNADPSKGTVEVKHPCLHSGYEAKYSCALCGSVPQKNETGRGNERASVRLVGSPNWDKCVELAELAVNMSEWSDRGGPAVDCKSHPCALDGHLPRPAGRFYVMSGFYVVYRFFNLTGDASLNAVLEKGREFCGKPWDAARSSVAPQPLIEQYCFRAPYAVLLLREGLQISDSQISVGSGSITWTLGVALFEAGKAFPYGRSADVYRTLRASVDARTVLIIFFASLFILLAAVSCSSGGGGWRLTKKAYLPFFKRGSAASSSSSVLNIPASLRLQWWSPI</sequence>
<keyword evidence="7" id="KW-1185">Reference proteome</keyword>
<feature type="non-terminal residue" evidence="6">
    <location>
        <position position="507"/>
    </location>
</feature>
<evidence type="ECO:0000313" key="7">
    <source>
        <dbReference type="Proteomes" id="UP000015453"/>
    </source>
</evidence>
<protein>
    <submittedName>
        <fullName evidence="6">Nucleoside phosphatase family protein</fullName>
    </submittedName>
</protein>
<evidence type="ECO:0000256" key="1">
    <source>
        <dbReference type="ARBA" id="ARBA00009283"/>
    </source>
</evidence>
<evidence type="ECO:0000256" key="5">
    <source>
        <dbReference type="SAM" id="Phobius"/>
    </source>
</evidence>
<evidence type="ECO:0000256" key="3">
    <source>
        <dbReference type="PIRSR" id="PIRSR600407-1"/>
    </source>
</evidence>
<dbReference type="GO" id="GO:0009134">
    <property type="term" value="P:nucleoside diphosphate catabolic process"/>
    <property type="evidence" value="ECO:0007669"/>
    <property type="project" value="TreeGrafter"/>
</dbReference>
<keyword evidence="2" id="KW-0378">Hydrolase</keyword>
<keyword evidence="5" id="KW-0812">Transmembrane</keyword>
<dbReference type="PANTHER" id="PTHR11782:SF125">
    <property type="entry name" value="APYRASE 7-RELATED"/>
    <property type="match status" value="1"/>
</dbReference>